<protein>
    <submittedName>
        <fullName evidence="1">Uncharacterized protein</fullName>
    </submittedName>
</protein>
<dbReference type="Proteomes" id="UP000008316">
    <property type="component" value="Plasmid bgla_3p"/>
</dbReference>
<accession>F2LSC6</accession>
<sequence length="121" mass="13327">MVKNAYPCTTHRPVQVLDFVLQNDMVVRAEFSPEPSVTQADVVGHVEIEVTMGDDSTQVPLPPQSRPQTMLVACGQAYQFAESQSNRIGSPIIEARLQGEEFLEMSDVVQITGNAFPVTTY</sequence>
<gene>
    <name evidence="1" type="ordered locus">bgla_3p0200</name>
</gene>
<keyword evidence="2" id="KW-1185">Reference proteome</keyword>
<evidence type="ECO:0000313" key="2">
    <source>
        <dbReference type="Proteomes" id="UP000008316"/>
    </source>
</evidence>
<organism evidence="1 2">
    <name type="scientific">Burkholderia gladioli (strain BSR3)</name>
    <dbReference type="NCBI Taxonomy" id="999541"/>
    <lineage>
        <taxon>Bacteria</taxon>
        <taxon>Pseudomonadati</taxon>
        <taxon>Pseudomonadota</taxon>
        <taxon>Betaproteobacteria</taxon>
        <taxon>Burkholderiales</taxon>
        <taxon>Burkholderiaceae</taxon>
        <taxon>Burkholderia</taxon>
    </lineage>
</organism>
<dbReference type="HOGENOM" id="CLU_2033682_0_0_4"/>
<evidence type="ECO:0000313" key="1">
    <source>
        <dbReference type="EMBL" id="AEA65722.1"/>
    </source>
</evidence>
<reference evidence="1 2" key="1">
    <citation type="journal article" date="2011" name="J. Bacteriol.">
        <title>Complete genome sequence of Burkholderia gladioli BSR3.</title>
        <authorList>
            <person name="Seo Y.S."/>
            <person name="Lim J."/>
            <person name="Choi B.S."/>
            <person name="Kim H."/>
            <person name="Goo E."/>
            <person name="Lee B."/>
            <person name="Lim J.S."/>
            <person name="Choi I.Y."/>
            <person name="Moon J.S."/>
            <person name="Kim J."/>
            <person name="Hwang I."/>
        </authorList>
    </citation>
    <scope>NUCLEOTIDE SEQUENCE [LARGE SCALE GENOMIC DNA]</scope>
    <source>
        <strain evidence="1 2">BSR3</strain>
        <plasmid evidence="1">bgla_3p</plasmid>
    </source>
</reference>
<dbReference type="AlphaFoldDB" id="F2LSC6"/>
<dbReference type="KEGG" id="bgd:bgla_3p0200"/>
<proteinExistence type="predicted"/>
<geneLocation type="plasmid" evidence="1 2">
    <name>bgla_3p</name>
</geneLocation>
<keyword evidence="1" id="KW-0614">Plasmid</keyword>
<dbReference type="EMBL" id="CP002603">
    <property type="protein sequence ID" value="AEA65722.1"/>
    <property type="molecule type" value="Genomic_DNA"/>
</dbReference>
<name>F2LSC6_BURGS</name>